<reference evidence="2" key="1">
    <citation type="journal article" date="2014" name="Front. Microbiol.">
        <title>High frequency of phylogenetically diverse reductive dehalogenase-homologous genes in deep subseafloor sedimentary metagenomes.</title>
        <authorList>
            <person name="Kawai M."/>
            <person name="Futagami T."/>
            <person name="Toyoda A."/>
            <person name="Takaki Y."/>
            <person name="Nishi S."/>
            <person name="Hori S."/>
            <person name="Arai W."/>
            <person name="Tsubouchi T."/>
            <person name="Morono Y."/>
            <person name="Uchiyama I."/>
            <person name="Ito T."/>
            <person name="Fujiyama A."/>
            <person name="Inagaki F."/>
            <person name="Takami H."/>
        </authorList>
    </citation>
    <scope>NUCLEOTIDE SEQUENCE</scope>
    <source>
        <strain evidence="2">Expedition CK06-06</strain>
    </source>
</reference>
<sequence>YQGLEWTVVNIVDFVLFGFMTGAGAVGIYELQRAATRPRG</sequence>
<comment type="caution">
    <text evidence="2">The sequence shown here is derived from an EMBL/GenBank/DDBJ whole genome shotgun (WGS) entry which is preliminary data.</text>
</comment>
<dbReference type="EMBL" id="BARS01053453">
    <property type="protein sequence ID" value="GAG51645.1"/>
    <property type="molecule type" value="Genomic_DNA"/>
</dbReference>
<evidence type="ECO:0000256" key="1">
    <source>
        <dbReference type="SAM" id="Phobius"/>
    </source>
</evidence>
<organism evidence="2">
    <name type="scientific">marine sediment metagenome</name>
    <dbReference type="NCBI Taxonomy" id="412755"/>
    <lineage>
        <taxon>unclassified sequences</taxon>
        <taxon>metagenomes</taxon>
        <taxon>ecological metagenomes</taxon>
    </lineage>
</organism>
<accession>X0Y7A9</accession>
<feature type="non-terminal residue" evidence="2">
    <location>
        <position position="1"/>
    </location>
</feature>
<feature type="transmembrane region" description="Helical" evidence="1">
    <location>
        <begin position="6"/>
        <end position="29"/>
    </location>
</feature>
<dbReference type="AlphaFoldDB" id="X0Y7A9"/>
<evidence type="ECO:0000313" key="2">
    <source>
        <dbReference type="EMBL" id="GAG51645.1"/>
    </source>
</evidence>
<protein>
    <submittedName>
        <fullName evidence="2">Uncharacterized protein</fullName>
    </submittedName>
</protein>
<proteinExistence type="predicted"/>
<gene>
    <name evidence="2" type="ORF">S01H1_79311</name>
</gene>
<keyword evidence="1" id="KW-0472">Membrane</keyword>
<name>X0Y7A9_9ZZZZ</name>
<keyword evidence="1" id="KW-0812">Transmembrane</keyword>
<keyword evidence="1" id="KW-1133">Transmembrane helix</keyword>